<dbReference type="EMBL" id="JWIN03000071">
    <property type="protein sequence ID" value="KAB1252017.1"/>
    <property type="molecule type" value="Genomic_DNA"/>
</dbReference>
<protein>
    <submittedName>
        <fullName evidence="2">Uncharacterized protein</fullName>
    </submittedName>
</protein>
<evidence type="ECO:0000313" key="3">
    <source>
        <dbReference type="Proteomes" id="UP000299084"/>
    </source>
</evidence>
<feature type="region of interest" description="Disordered" evidence="1">
    <location>
        <begin position="303"/>
        <end position="327"/>
    </location>
</feature>
<feature type="region of interest" description="Disordered" evidence="1">
    <location>
        <begin position="69"/>
        <end position="92"/>
    </location>
</feature>
<name>A0A5N4BZL1_CAMDR</name>
<feature type="region of interest" description="Disordered" evidence="1">
    <location>
        <begin position="1"/>
        <end position="32"/>
    </location>
</feature>
<evidence type="ECO:0000313" key="2">
    <source>
        <dbReference type="EMBL" id="KAB1252017.1"/>
    </source>
</evidence>
<proteinExistence type="predicted"/>
<dbReference type="Proteomes" id="UP000299084">
    <property type="component" value="Unassembled WGS sequence"/>
</dbReference>
<dbReference type="AlphaFoldDB" id="A0A5N4BZL1"/>
<organism evidence="2 3">
    <name type="scientific">Camelus dromedarius</name>
    <name type="common">Dromedary</name>
    <name type="synonym">Arabian camel</name>
    <dbReference type="NCBI Taxonomy" id="9838"/>
    <lineage>
        <taxon>Eukaryota</taxon>
        <taxon>Metazoa</taxon>
        <taxon>Chordata</taxon>
        <taxon>Craniata</taxon>
        <taxon>Vertebrata</taxon>
        <taxon>Euteleostomi</taxon>
        <taxon>Mammalia</taxon>
        <taxon>Eutheria</taxon>
        <taxon>Laurasiatheria</taxon>
        <taxon>Artiodactyla</taxon>
        <taxon>Tylopoda</taxon>
        <taxon>Camelidae</taxon>
        <taxon>Camelus</taxon>
    </lineage>
</organism>
<sequence length="369" mass="40606">MDQGWRRGTSPGKGPSRRAGRRRGDGESSEAAWFPFFSPPGFPLTPFPNSSPRWHPRIHRISQRTWLSACQRPSPSPSWPTGSADGQAPRVPNRRVRRRLGLLDSWRLRCDSILVRAEGAGRSRIVSRPPSPLPLPPPRAPWHMLLPVAPPRPGLRRALTAPLDSAWHPVLDAAQLTSLICCGALSVPPKAPSLCVPWGPRLIPLSSPPQARNGELMTALHGGSGSNSCERGPPRMRDILRCSSSWRLLSSFRIRETDRECFPPRPGARRWTCLPHLCGSFPCSLCSGPGQFRKQPPSLKIPGCVPSSPSPGARRFGRKNRAGPKGENLSTLMSEHTFRGCPLQIRQAVTCIDSIPGILLELQTRVRHP</sequence>
<keyword evidence="3" id="KW-1185">Reference proteome</keyword>
<comment type="caution">
    <text evidence="2">The sequence shown here is derived from an EMBL/GenBank/DDBJ whole genome shotgun (WGS) entry which is preliminary data.</text>
</comment>
<evidence type="ECO:0000256" key="1">
    <source>
        <dbReference type="SAM" id="MobiDB-lite"/>
    </source>
</evidence>
<accession>A0A5N4BZL1</accession>
<gene>
    <name evidence="2" type="ORF">Cadr_000030700</name>
</gene>
<reference evidence="2 3" key="1">
    <citation type="journal article" date="2019" name="Mol. Ecol. Resour.">
        <title>Improving Illumina assemblies with Hi-C and long reads: an example with the North African dromedary.</title>
        <authorList>
            <person name="Elbers J.P."/>
            <person name="Rogers M.F."/>
            <person name="Perelman P.L."/>
            <person name="Proskuryakova A.A."/>
            <person name="Serdyukova N.A."/>
            <person name="Johnson W.E."/>
            <person name="Horin P."/>
            <person name="Corander J."/>
            <person name="Murphy D."/>
            <person name="Burger P.A."/>
        </authorList>
    </citation>
    <scope>NUCLEOTIDE SEQUENCE [LARGE SCALE GENOMIC DNA]</scope>
    <source>
        <strain evidence="2">Drom800</strain>
        <tissue evidence="2">Blood</tissue>
    </source>
</reference>